<dbReference type="GO" id="GO:0005634">
    <property type="term" value="C:nucleus"/>
    <property type="evidence" value="ECO:0007669"/>
    <property type="project" value="TreeGrafter"/>
</dbReference>
<sequence>MENNFNQYPGFGTTKSSLNRSVNPNLAKSFPSSLNNQDTVSSLLPDLSSNISVSPMTCGSRNIHVNKALYYHNHDKDLNPSSLEHKAERVYYNPKFLKNNTNILPNQFSTSQMKINKHIFKKQEPNIYVNPHFIKKDNSNAVNTPKKSSLLINPLCRSGIHFNPKFFKEPVLSKNNEITTPLNNQTPQESHNSDVSNKSCSLPRYISKYKLIRKKTNSTNISKCNLKKSNTSLLRKFKSREKLYPSTYTYLNKYAFKKHLNDKTPLNSYKKIKQSILNSPKPVVKLKEIHGSEARMIIINQKKSILQQKIEARRKGKSFAMYAFRNYLSNSKYKYRKTQETLLKFSEVSPKSHYSKHHYHKANNQIISDHADKSVFKTISKMKLVRKSILQTQIESRRYAKKSLPLQRVSRKSESHVSKYKIVNSSVVSKRNLSSQKMVTGIKKNPMTFSSKNYRTDKLKRLHNLTKKLRKNNQPCSFYNRYGRCKGKEKGICPKVHDPKYVSICKKFLKGECKGEDCTLSHDIRPEKMPTCYHYLAGLCKRTNCPYLHIKVNCKAPICRAFLLGFCADVYTCDKRHEFICPVFVEKGYCLKGKSCSLPHRTPTTHSKLLEPDQFPLLNDKKQKKYRRSEVSKTDKHLECKERVIEKDSTSSNKEVDLKKTDGKKSSKHFQRYFLVSLTSNESVENDNETISTTSCQCKDDE</sequence>
<dbReference type="Proteomes" id="UP001152798">
    <property type="component" value="Chromosome 3"/>
</dbReference>
<dbReference type="InterPro" id="IPR000571">
    <property type="entry name" value="Znf_CCCH"/>
</dbReference>
<dbReference type="GO" id="GO:0008270">
    <property type="term" value="F:zinc ion binding"/>
    <property type="evidence" value="ECO:0007669"/>
    <property type="project" value="UniProtKB-KW"/>
</dbReference>
<evidence type="ECO:0000313" key="5">
    <source>
        <dbReference type="Proteomes" id="UP001152798"/>
    </source>
</evidence>
<feature type="domain" description="C3H1-type" evidence="3">
    <location>
        <begin position="526"/>
        <end position="552"/>
    </location>
</feature>
<feature type="region of interest" description="Disordered" evidence="2">
    <location>
        <begin position="1"/>
        <end position="24"/>
    </location>
</feature>
<dbReference type="Gene3D" id="4.10.1000.10">
    <property type="entry name" value="Zinc finger, CCCH-type"/>
    <property type="match status" value="1"/>
</dbReference>
<keyword evidence="5" id="KW-1185">Reference proteome</keyword>
<dbReference type="FunFam" id="4.10.1000.10:FF:000035">
    <property type="entry name" value="CCCH zinc finger protein, variant"/>
    <property type="match status" value="1"/>
</dbReference>
<evidence type="ECO:0000259" key="3">
    <source>
        <dbReference type="PROSITE" id="PS50103"/>
    </source>
</evidence>
<evidence type="ECO:0000256" key="2">
    <source>
        <dbReference type="SAM" id="MobiDB-lite"/>
    </source>
</evidence>
<dbReference type="PANTHER" id="PTHR46156">
    <property type="entry name" value="CCCH ZINGC FINGER"/>
    <property type="match status" value="1"/>
</dbReference>
<organism evidence="4 5">
    <name type="scientific">Nezara viridula</name>
    <name type="common">Southern green stink bug</name>
    <name type="synonym">Cimex viridulus</name>
    <dbReference type="NCBI Taxonomy" id="85310"/>
    <lineage>
        <taxon>Eukaryota</taxon>
        <taxon>Metazoa</taxon>
        <taxon>Ecdysozoa</taxon>
        <taxon>Arthropoda</taxon>
        <taxon>Hexapoda</taxon>
        <taxon>Insecta</taxon>
        <taxon>Pterygota</taxon>
        <taxon>Neoptera</taxon>
        <taxon>Paraneoptera</taxon>
        <taxon>Hemiptera</taxon>
        <taxon>Heteroptera</taxon>
        <taxon>Panheteroptera</taxon>
        <taxon>Pentatomomorpha</taxon>
        <taxon>Pentatomoidea</taxon>
        <taxon>Pentatomidae</taxon>
        <taxon>Pentatominae</taxon>
        <taxon>Nezara</taxon>
    </lineage>
</organism>
<gene>
    <name evidence="4" type="ORF">NEZAVI_LOCUS6116</name>
</gene>
<dbReference type="OrthoDB" id="3247158at2759"/>
<feature type="zinc finger region" description="C3H1-type" evidence="1">
    <location>
        <begin position="575"/>
        <end position="603"/>
    </location>
</feature>
<dbReference type="AlphaFoldDB" id="A0A9P0H5Q5"/>
<protein>
    <recommendedName>
        <fullName evidence="3">C3H1-type domain-containing protein</fullName>
    </recommendedName>
</protein>
<proteinExistence type="predicted"/>
<keyword evidence="1" id="KW-0862">Zinc</keyword>
<accession>A0A9P0H5Q5</accession>
<reference evidence="4" key="1">
    <citation type="submission" date="2022-01" db="EMBL/GenBank/DDBJ databases">
        <authorList>
            <person name="King R."/>
        </authorList>
    </citation>
    <scope>NUCLEOTIDE SEQUENCE</scope>
</reference>
<dbReference type="PROSITE" id="PS50103">
    <property type="entry name" value="ZF_C3H1"/>
    <property type="match status" value="3"/>
</dbReference>
<dbReference type="PANTHER" id="PTHR46156:SF1">
    <property type="entry name" value="ZINC FINGER CCCH DOMAIN-CONTAINING PROTEIN 3"/>
    <property type="match status" value="1"/>
</dbReference>
<dbReference type="SMART" id="SM00356">
    <property type="entry name" value="ZnF_C3H1"/>
    <property type="match status" value="4"/>
</dbReference>
<evidence type="ECO:0000256" key="1">
    <source>
        <dbReference type="PROSITE-ProRule" id="PRU00723"/>
    </source>
</evidence>
<feature type="region of interest" description="Disordered" evidence="2">
    <location>
        <begin position="177"/>
        <end position="197"/>
    </location>
</feature>
<evidence type="ECO:0000313" key="4">
    <source>
        <dbReference type="EMBL" id="CAH1395945.1"/>
    </source>
</evidence>
<feature type="domain" description="C3H1-type" evidence="3">
    <location>
        <begin position="499"/>
        <end position="525"/>
    </location>
</feature>
<name>A0A9P0H5Q5_NEZVI</name>
<feature type="domain" description="C3H1-type" evidence="3">
    <location>
        <begin position="575"/>
        <end position="603"/>
    </location>
</feature>
<feature type="zinc finger region" description="C3H1-type" evidence="1">
    <location>
        <begin position="526"/>
        <end position="552"/>
    </location>
</feature>
<dbReference type="EMBL" id="OV725079">
    <property type="protein sequence ID" value="CAH1395945.1"/>
    <property type="molecule type" value="Genomic_DNA"/>
</dbReference>
<feature type="zinc finger region" description="C3H1-type" evidence="1">
    <location>
        <begin position="499"/>
        <end position="525"/>
    </location>
</feature>
<keyword evidence="1" id="KW-0863">Zinc-finger</keyword>
<keyword evidence="1" id="KW-0479">Metal-binding</keyword>
<feature type="region of interest" description="Disordered" evidence="2">
    <location>
        <begin position="683"/>
        <end position="702"/>
    </location>
</feature>